<dbReference type="CDD" id="cd14256">
    <property type="entry name" value="Dockerin_I"/>
    <property type="match status" value="1"/>
</dbReference>
<dbReference type="Pfam" id="PF10282">
    <property type="entry name" value="Lactonase"/>
    <property type="match status" value="1"/>
</dbReference>
<dbReference type="InterPro" id="IPR011049">
    <property type="entry name" value="Serralysin-like_metalloprot_C"/>
</dbReference>
<gene>
    <name evidence="1" type="ORF">GS634_18140</name>
</gene>
<dbReference type="InterPro" id="IPR036439">
    <property type="entry name" value="Dockerin_dom_sf"/>
</dbReference>
<dbReference type="Gene3D" id="2.130.10.10">
    <property type="entry name" value="YVTN repeat-like/Quinoprotein amine dehydrogenase"/>
    <property type="match status" value="1"/>
</dbReference>
<dbReference type="AlphaFoldDB" id="A0AA91BZM4"/>
<dbReference type="InterPro" id="IPR019405">
    <property type="entry name" value="Lactonase_7-beta_prop"/>
</dbReference>
<dbReference type="SUPFAM" id="SSF101908">
    <property type="entry name" value="Putative isomerase YbhE"/>
    <property type="match status" value="1"/>
</dbReference>
<name>A0AA91BZM4_9RHOB</name>
<dbReference type="GO" id="GO:0000272">
    <property type="term" value="P:polysaccharide catabolic process"/>
    <property type="evidence" value="ECO:0007669"/>
    <property type="project" value="InterPro"/>
</dbReference>
<dbReference type="PRINTS" id="PR00313">
    <property type="entry name" value="CABNDNGRPT"/>
</dbReference>
<dbReference type="Pfam" id="PF00404">
    <property type="entry name" value="Dockerin_1"/>
    <property type="match status" value="1"/>
</dbReference>
<evidence type="ECO:0000313" key="1">
    <source>
        <dbReference type="EMBL" id="NOE20049.1"/>
    </source>
</evidence>
<evidence type="ECO:0000313" key="2">
    <source>
        <dbReference type="Proteomes" id="UP000597886"/>
    </source>
</evidence>
<dbReference type="Gene3D" id="2.150.10.10">
    <property type="entry name" value="Serralysin-like metalloprotease, C-terminal"/>
    <property type="match status" value="1"/>
</dbReference>
<dbReference type="EMBL" id="WVRA01000008">
    <property type="protein sequence ID" value="NOE20049.1"/>
    <property type="molecule type" value="Genomic_DNA"/>
</dbReference>
<dbReference type="Gene3D" id="1.10.1330.10">
    <property type="entry name" value="Dockerin domain"/>
    <property type="match status" value="1"/>
</dbReference>
<reference evidence="1" key="1">
    <citation type="submission" date="2019-12" db="EMBL/GenBank/DDBJ databases">
        <title>Ruegeria JWLKs population differentiation of coral mucus and skeleton niches.</title>
        <authorList>
            <person name="Luo D."/>
        </authorList>
    </citation>
    <scope>NUCLEOTIDE SEQUENCE</scope>
    <source>
        <strain evidence="1">HKCCD6181</strain>
    </source>
</reference>
<dbReference type="Proteomes" id="UP000597886">
    <property type="component" value="Unassembled WGS sequence"/>
</dbReference>
<comment type="caution">
    <text evidence="1">The sequence shown here is derived from an EMBL/GenBank/DDBJ whole genome shotgun (WGS) entry which is preliminary data.</text>
</comment>
<protein>
    <submittedName>
        <fullName evidence="1">Beta-propeller fold lactonase family protein</fullName>
    </submittedName>
</protein>
<dbReference type="InterPro" id="IPR015943">
    <property type="entry name" value="WD40/YVTN_repeat-like_dom_sf"/>
</dbReference>
<organism evidence="1 2">
    <name type="scientific">Ruegeria atlantica</name>
    <dbReference type="NCBI Taxonomy" id="81569"/>
    <lineage>
        <taxon>Bacteria</taxon>
        <taxon>Pseudomonadati</taxon>
        <taxon>Pseudomonadota</taxon>
        <taxon>Alphaproteobacteria</taxon>
        <taxon>Rhodobacterales</taxon>
        <taxon>Roseobacteraceae</taxon>
        <taxon>Ruegeria</taxon>
    </lineage>
</organism>
<accession>A0AA91BZM4</accession>
<dbReference type="InterPro" id="IPR002105">
    <property type="entry name" value="Dockerin_1_rpt"/>
</dbReference>
<dbReference type="GO" id="GO:0004553">
    <property type="term" value="F:hydrolase activity, hydrolyzing O-glycosyl compounds"/>
    <property type="evidence" value="ECO:0007669"/>
    <property type="project" value="InterPro"/>
</dbReference>
<dbReference type="SUPFAM" id="SSF51120">
    <property type="entry name" value="beta-Roll"/>
    <property type="match status" value="1"/>
</dbReference>
<dbReference type="SUPFAM" id="SSF63446">
    <property type="entry name" value="Type I dockerin domain"/>
    <property type="match status" value="1"/>
</dbReference>
<sequence length="683" mass="69683">MMLQFESVVATGSAALDSGIGDTALKTLNGNTYLYTVTGPGGGVAVWRLVDGALPQLVDTEYYSGSITFQVGRSATSITLAGTEQIALDINTATGLVGYDVNADGTIGNLKETGVLNGGGDISAIVQFSLGSSGVLAMAHEDTGNIGTYHVNANGTLSLAGLIAGTADAMQTLRSGSEHFLISSDAATNSVSTYRIDSGTGTLTEINNDSALGTLGVSTPTDVETVEAYGKSWVVVAGSGSNSLSVLQLNSDGSLKATDHVLDTLHTRFESVQDLEVIDVNGRVFVVAGGGDDGLSLFTLTPEGQLVHMDSFEDTLASGLQNVESLAVAHVGDELQILVTSQQDAGVNVLTVPVDDLGVVRKGFGTVNGSASDDILSGGILDTTLLGGAGDDILIAGKGATTMSGGAGADIFVMQSGSGLTTITDFQAGVDRLDMFDYPLLRSPQQLTFTSTANGAQIEYRGEVVQVQSASGGALTSTDIFGAGFAGPDHIPVDFGDLGGQTPGSSGGLVGQITVDSEAANPGLTDAEIRFTPDGGGTVSGTADDQGRFDLELPDGTFPGVLDITKHYSTASGKIDALDALQVLRISVGLDPTWGPATAENLIAADVNRDGTVNALDALAILQVAVGQSTAHDPEWVFLDENADLSGITRDNVTYQTGVDVVAVDGVINVDMTSILLGNLEAA</sequence>
<proteinExistence type="predicted"/>